<dbReference type="CDD" id="cd00093">
    <property type="entry name" value="HTH_XRE"/>
    <property type="match status" value="1"/>
</dbReference>
<sequence>MNSPKPGASPGLGVRLRKIRTERRMSLRELGQRAGCSASLISQVERGQSAPSAGVLYALANELQISLDYLFGVSDAEGAPAPVPTPIPEAPSISWGEYTPATQIAHSPAPASHAPVPPPPGHAAEGSLLTEAPQGAPITGPALAPAVPTILQRGSTRRTIDLASGVRWERLTPQADGRVDFLEVVYAPFGRSTESRTLIRHEGREYLLVLEGRLHADIGFETYVLEPGDSLAFDPSAPHQYRNMTDQPVRVVSVVIHRAD</sequence>
<dbReference type="PANTHER" id="PTHR46797">
    <property type="entry name" value="HTH-TYPE TRANSCRIPTIONAL REGULATOR"/>
    <property type="match status" value="1"/>
</dbReference>
<evidence type="ECO:0000259" key="3">
    <source>
        <dbReference type="PROSITE" id="PS50943"/>
    </source>
</evidence>
<dbReference type="CDD" id="cd02209">
    <property type="entry name" value="cupin_XRE_C"/>
    <property type="match status" value="1"/>
</dbReference>
<dbReference type="InterPro" id="IPR013096">
    <property type="entry name" value="Cupin_2"/>
</dbReference>
<dbReference type="RefSeq" id="WP_093175108.1">
    <property type="nucleotide sequence ID" value="NZ_FNCN01000043.1"/>
</dbReference>
<feature type="region of interest" description="Disordered" evidence="2">
    <location>
        <begin position="105"/>
        <end position="127"/>
    </location>
</feature>
<dbReference type="InterPro" id="IPR011051">
    <property type="entry name" value="RmlC_Cupin_sf"/>
</dbReference>
<dbReference type="OrthoDB" id="5114244at2"/>
<dbReference type="Gene3D" id="1.10.260.40">
    <property type="entry name" value="lambda repressor-like DNA-binding domains"/>
    <property type="match status" value="1"/>
</dbReference>
<keyword evidence="5" id="KW-1185">Reference proteome</keyword>
<protein>
    <submittedName>
        <fullName evidence="4">Helix-turn-helix</fullName>
    </submittedName>
</protein>
<dbReference type="SUPFAM" id="SSF51182">
    <property type="entry name" value="RmlC-like cupins"/>
    <property type="match status" value="1"/>
</dbReference>
<name>A0A1G8JIU1_9ACTN</name>
<organism evidence="4 5">
    <name type="scientific">Sinosporangium album</name>
    <dbReference type="NCBI Taxonomy" id="504805"/>
    <lineage>
        <taxon>Bacteria</taxon>
        <taxon>Bacillati</taxon>
        <taxon>Actinomycetota</taxon>
        <taxon>Actinomycetes</taxon>
        <taxon>Streptosporangiales</taxon>
        <taxon>Streptosporangiaceae</taxon>
        <taxon>Sinosporangium</taxon>
    </lineage>
</organism>
<dbReference type="SMART" id="SM00530">
    <property type="entry name" value="HTH_XRE"/>
    <property type="match status" value="1"/>
</dbReference>
<reference evidence="4 5" key="1">
    <citation type="submission" date="2016-10" db="EMBL/GenBank/DDBJ databases">
        <authorList>
            <person name="de Groot N.N."/>
        </authorList>
    </citation>
    <scope>NUCLEOTIDE SEQUENCE [LARGE SCALE GENOMIC DNA]</scope>
    <source>
        <strain evidence="4 5">CPCC 201354</strain>
    </source>
</reference>
<dbReference type="Gene3D" id="2.60.120.10">
    <property type="entry name" value="Jelly Rolls"/>
    <property type="match status" value="1"/>
</dbReference>
<feature type="compositionally biased region" description="Low complexity" evidence="2">
    <location>
        <begin position="105"/>
        <end position="114"/>
    </location>
</feature>
<keyword evidence="1" id="KW-0238">DNA-binding</keyword>
<dbReference type="AlphaFoldDB" id="A0A1G8JIU1"/>
<dbReference type="InterPro" id="IPR010982">
    <property type="entry name" value="Lambda_DNA-bd_dom_sf"/>
</dbReference>
<dbReference type="GO" id="GO:0005829">
    <property type="term" value="C:cytosol"/>
    <property type="evidence" value="ECO:0007669"/>
    <property type="project" value="TreeGrafter"/>
</dbReference>
<evidence type="ECO:0000313" key="4">
    <source>
        <dbReference type="EMBL" id="SDI31011.1"/>
    </source>
</evidence>
<dbReference type="EMBL" id="FNCN01000043">
    <property type="protein sequence ID" value="SDI31011.1"/>
    <property type="molecule type" value="Genomic_DNA"/>
</dbReference>
<evidence type="ECO:0000313" key="5">
    <source>
        <dbReference type="Proteomes" id="UP000198923"/>
    </source>
</evidence>
<evidence type="ECO:0000256" key="1">
    <source>
        <dbReference type="ARBA" id="ARBA00023125"/>
    </source>
</evidence>
<dbReference type="GO" id="GO:0003677">
    <property type="term" value="F:DNA binding"/>
    <property type="evidence" value="ECO:0007669"/>
    <property type="project" value="UniProtKB-KW"/>
</dbReference>
<evidence type="ECO:0000256" key="2">
    <source>
        <dbReference type="SAM" id="MobiDB-lite"/>
    </source>
</evidence>
<accession>A0A1G8JIU1</accession>
<dbReference type="InterPro" id="IPR050807">
    <property type="entry name" value="TransReg_Diox_bact_type"/>
</dbReference>
<dbReference type="Proteomes" id="UP000198923">
    <property type="component" value="Unassembled WGS sequence"/>
</dbReference>
<dbReference type="InterPro" id="IPR001387">
    <property type="entry name" value="Cro/C1-type_HTH"/>
</dbReference>
<dbReference type="PROSITE" id="PS50943">
    <property type="entry name" value="HTH_CROC1"/>
    <property type="match status" value="1"/>
</dbReference>
<dbReference type="Pfam" id="PF07883">
    <property type="entry name" value="Cupin_2"/>
    <property type="match status" value="1"/>
</dbReference>
<dbReference type="STRING" id="504805.SAMN05421505_14337"/>
<gene>
    <name evidence="4" type="ORF">SAMN05421505_14337</name>
</gene>
<proteinExistence type="predicted"/>
<dbReference type="InterPro" id="IPR014710">
    <property type="entry name" value="RmlC-like_jellyroll"/>
</dbReference>
<dbReference type="GO" id="GO:0003700">
    <property type="term" value="F:DNA-binding transcription factor activity"/>
    <property type="evidence" value="ECO:0007669"/>
    <property type="project" value="TreeGrafter"/>
</dbReference>
<dbReference type="Pfam" id="PF01381">
    <property type="entry name" value="HTH_3"/>
    <property type="match status" value="1"/>
</dbReference>
<dbReference type="PANTHER" id="PTHR46797:SF1">
    <property type="entry name" value="METHYLPHOSPHONATE SYNTHASE"/>
    <property type="match status" value="1"/>
</dbReference>
<feature type="domain" description="HTH cro/C1-type" evidence="3">
    <location>
        <begin position="16"/>
        <end position="70"/>
    </location>
</feature>
<dbReference type="SUPFAM" id="SSF47413">
    <property type="entry name" value="lambda repressor-like DNA-binding domains"/>
    <property type="match status" value="1"/>
</dbReference>